<sequence>MHDDQIEWYEKTSAELAQQNGGEPVPALLFQHMPVPEEYQLLREAKPAESAVAVKGHHIFSSKNYVLKSGVEGQYNEPICSPCYNNGQFDSWKKMGDVRGAFFGHDHTNDFAGYVDGIMLAQCRGTGFNGYADGDRTGVRLIVLNENDLSTFETNTYMFRDFGLTSKSVSLVDSKLSNKQKSTIAKATKIGVGVAAACAATAVAVSKIKKKKD</sequence>
<accession>A0A645GC36</accession>
<comment type="caution">
    <text evidence="1">The sequence shown here is derived from an EMBL/GenBank/DDBJ whole genome shotgun (WGS) entry which is preliminary data.</text>
</comment>
<reference evidence="1" key="1">
    <citation type="submission" date="2019-08" db="EMBL/GenBank/DDBJ databases">
        <authorList>
            <person name="Kucharzyk K."/>
            <person name="Murdoch R.W."/>
            <person name="Higgins S."/>
            <person name="Loffler F."/>
        </authorList>
    </citation>
    <scope>NUCLEOTIDE SEQUENCE</scope>
</reference>
<gene>
    <name evidence="1" type="ORF">SDC9_168974</name>
</gene>
<dbReference type="PANTHER" id="PTHR32440:SF11">
    <property type="entry name" value="METALLOPHOSPHOESTERASE DOMAIN-CONTAINING PROTEIN"/>
    <property type="match status" value="1"/>
</dbReference>
<dbReference type="InterPro" id="IPR029052">
    <property type="entry name" value="Metallo-depent_PP-like"/>
</dbReference>
<name>A0A645GC36_9ZZZZ</name>
<protein>
    <recommendedName>
        <fullName evidence="2">Calcineurin-like phosphoesterase domain-containing protein</fullName>
    </recommendedName>
</protein>
<dbReference type="AlphaFoldDB" id="A0A645GC36"/>
<evidence type="ECO:0000313" key="1">
    <source>
        <dbReference type="EMBL" id="MPN21594.1"/>
    </source>
</evidence>
<dbReference type="GO" id="GO:0005737">
    <property type="term" value="C:cytoplasm"/>
    <property type="evidence" value="ECO:0007669"/>
    <property type="project" value="TreeGrafter"/>
</dbReference>
<evidence type="ECO:0008006" key="2">
    <source>
        <dbReference type="Google" id="ProtNLM"/>
    </source>
</evidence>
<dbReference type="GO" id="GO:0016788">
    <property type="term" value="F:hydrolase activity, acting on ester bonds"/>
    <property type="evidence" value="ECO:0007669"/>
    <property type="project" value="TreeGrafter"/>
</dbReference>
<dbReference type="PANTHER" id="PTHR32440">
    <property type="entry name" value="PHOSPHATASE DCR2-RELATED-RELATED"/>
    <property type="match status" value="1"/>
</dbReference>
<proteinExistence type="predicted"/>
<organism evidence="1">
    <name type="scientific">bioreactor metagenome</name>
    <dbReference type="NCBI Taxonomy" id="1076179"/>
    <lineage>
        <taxon>unclassified sequences</taxon>
        <taxon>metagenomes</taxon>
        <taxon>ecological metagenomes</taxon>
    </lineage>
</organism>
<dbReference type="SUPFAM" id="SSF56300">
    <property type="entry name" value="Metallo-dependent phosphatases"/>
    <property type="match status" value="1"/>
</dbReference>
<dbReference type="EMBL" id="VSSQ01069601">
    <property type="protein sequence ID" value="MPN21594.1"/>
    <property type="molecule type" value="Genomic_DNA"/>
</dbReference>